<dbReference type="InterPro" id="IPR050080">
    <property type="entry name" value="RNase_PH"/>
</dbReference>
<dbReference type="InterPro" id="IPR001247">
    <property type="entry name" value="ExoRNase_PH_dom1"/>
</dbReference>
<dbReference type="InterPro" id="IPR011545">
    <property type="entry name" value="DEAD/DEAH_box_helicase_dom"/>
</dbReference>
<comment type="subcellular location">
    <subcellularLocation>
        <location evidence="1">Nucleus</location>
    </subcellularLocation>
</comment>
<dbReference type="GO" id="GO:0000176">
    <property type="term" value="C:nuclear exosome (RNase complex)"/>
    <property type="evidence" value="ECO:0007669"/>
    <property type="project" value="TreeGrafter"/>
</dbReference>
<dbReference type="Gene3D" id="3.30.230.70">
    <property type="entry name" value="GHMP Kinase, N-terminal domain"/>
    <property type="match status" value="1"/>
</dbReference>
<dbReference type="PANTHER" id="PTHR11953:SF1">
    <property type="entry name" value="EXOSOME COMPLEX COMPONENT RRP46"/>
    <property type="match status" value="1"/>
</dbReference>
<feature type="compositionally biased region" description="Low complexity" evidence="6">
    <location>
        <begin position="1"/>
        <end position="10"/>
    </location>
</feature>
<dbReference type="Pfam" id="PF00270">
    <property type="entry name" value="DEAD"/>
    <property type="match status" value="1"/>
</dbReference>
<keyword evidence="5" id="KW-0539">Nucleus</keyword>
<evidence type="ECO:0000313" key="10">
    <source>
        <dbReference type="Proteomes" id="UP000634136"/>
    </source>
</evidence>
<dbReference type="GO" id="GO:0000177">
    <property type="term" value="C:cytoplasmic exosome (RNase complex)"/>
    <property type="evidence" value="ECO:0007669"/>
    <property type="project" value="TreeGrafter"/>
</dbReference>
<keyword evidence="4" id="KW-0271">Exosome</keyword>
<dbReference type="GO" id="GO:0016075">
    <property type="term" value="P:rRNA catabolic process"/>
    <property type="evidence" value="ECO:0007669"/>
    <property type="project" value="TreeGrafter"/>
</dbReference>
<reference evidence="9" key="1">
    <citation type="submission" date="2020-09" db="EMBL/GenBank/DDBJ databases">
        <title>Genome-Enabled Discovery of Anthraquinone Biosynthesis in Senna tora.</title>
        <authorList>
            <person name="Kang S.-H."/>
            <person name="Pandey R.P."/>
            <person name="Lee C.-M."/>
            <person name="Sim J.-S."/>
            <person name="Jeong J.-T."/>
            <person name="Choi B.-S."/>
            <person name="Jung M."/>
            <person name="Ginzburg D."/>
            <person name="Zhao K."/>
            <person name="Won S.Y."/>
            <person name="Oh T.-J."/>
            <person name="Yu Y."/>
            <person name="Kim N.-H."/>
            <person name="Lee O.R."/>
            <person name="Lee T.-H."/>
            <person name="Bashyal P."/>
            <person name="Kim T.-S."/>
            <person name="Lee W.-H."/>
            <person name="Kawkins C."/>
            <person name="Kim C.-K."/>
            <person name="Kim J.S."/>
            <person name="Ahn B.O."/>
            <person name="Rhee S.Y."/>
            <person name="Sohng J.K."/>
        </authorList>
    </citation>
    <scope>NUCLEOTIDE SEQUENCE</scope>
    <source>
        <tissue evidence="9">Leaf</tissue>
    </source>
</reference>
<sequence>MNNIGRYPPGIGVGRGGGVNSNPAFQPRPPQQQYVQRYMVQNQQQQQQLQQQQWLRRTQLGGTDSSVVDEVEKTVQSEAVDPRSTLQFIQLYFMRSSNTRGSIFFFCLVACKVFEVLMVLKWPLICKFKQQVIDWCFLEIASSFCPVTSSQDWKARLKIPPPDTRYKTEDATATKGNEFEDKRELLMGIYEKGFERPSPIQEESIPIALTCSDILARAKNGTGKTAAFCIPALEKIDQDNNTIQVYGPKVGTRKNENPEKASIEVIWKPKTGLIGKLEKESEMILKKTLESICIRSIYPNTTTSIIIQVVYDDGALLPCVINAACAALVDAGIPLKHLAVAICCCVANSGYVLLDPNKLEEEVGSEPMEHGIITSVTQGAMSVDDYLLCLERGRAASARMSEFLRKSLQPQLSSDSSKAGETTFCTLLKTNQIEMCFTVVRYWCEHSKVGYVMSSTQQSELLHSLGGAFFPLILLLECLSVSQYKWLVNIRTANREMGAFEGLMPYSYRASRFHLTYILIVKREMSSDSCSPLEKNQNHPNHSSPLNIPPPSQNASLVSKHQKSYKDALAGNSHWPPSATGNSNGQTGA</sequence>
<evidence type="ECO:0000256" key="4">
    <source>
        <dbReference type="ARBA" id="ARBA00022835"/>
    </source>
</evidence>
<dbReference type="CDD" id="cd11372">
    <property type="entry name" value="RNase_PH_RRP46"/>
    <property type="match status" value="1"/>
</dbReference>
<feature type="domain" description="Exoribonuclease phosphorolytic" evidence="8">
    <location>
        <begin position="245"/>
        <end position="334"/>
    </location>
</feature>
<dbReference type="GO" id="GO:0071051">
    <property type="term" value="P:poly(A)-dependent snoRNA 3'-end processing"/>
    <property type="evidence" value="ECO:0007669"/>
    <property type="project" value="TreeGrafter"/>
</dbReference>
<dbReference type="InterPro" id="IPR020568">
    <property type="entry name" value="Ribosomal_Su5_D2-typ_SF"/>
</dbReference>
<dbReference type="AlphaFoldDB" id="A0A834XEP7"/>
<feature type="region of interest" description="Disordered" evidence="6">
    <location>
        <begin position="530"/>
        <end position="589"/>
    </location>
</feature>
<feature type="compositionally biased region" description="Polar residues" evidence="6">
    <location>
        <begin position="530"/>
        <end position="546"/>
    </location>
</feature>
<feature type="region of interest" description="Disordered" evidence="6">
    <location>
        <begin position="1"/>
        <end position="26"/>
    </location>
</feature>
<evidence type="ECO:0000256" key="6">
    <source>
        <dbReference type="SAM" id="MobiDB-lite"/>
    </source>
</evidence>
<evidence type="ECO:0000259" key="8">
    <source>
        <dbReference type="Pfam" id="PF01138"/>
    </source>
</evidence>
<keyword evidence="3" id="KW-0698">rRNA processing</keyword>
<protein>
    <submittedName>
        <fullName evidence="9">Exosome complex exonuclease RRP46-like protein</fullName>
    </submittedName>
</protein>
<organism evidence="9 10">
    <name type="scientific">Senna tora</name>
    <dbReference type="NCBI Taxonomy" id="362788"/>
    <lineage>
        <taxon>Eukaryota</taxon>
        <taxon>Viridiplantae</taxon>
        <taxon>Streptophyta</taxon>
        <taxon>Embryophyta</taxon>
        <taxon>Tracheophyta</taxon>
        <taxon>Spermatophyta</taxon>
        <taxon>Magnoliopsida</taxon>
        <taxon>eudicotyledons</taxon>
        <taxon>Gunneridae</taxon>
        <taxon>Pentapetalae</taxon>
        <taxon>rosids</taxon>
        <taxon>fabids</taxon>
        <taxon>Fabales</taxon>
        <taxon>Fabaceae</taxon>
        <taxon>Caesalpinioideae</taxon>
        <taxon>Cassia clade</taxon>
        <taxon>Senna</taxon>
    </lineage>
</organism>
<comment type="caution">
    <text evidence="9">The sequence shown here is derived from an EMBL/GenBank/DDBJ whole genome shotgun (WGS) entry which is preliminary data.</text>
</comment>
<keyword evidence="9" id="KW-0378">Hydrolase</keyword>
<evidence type="ECO:0000313" key="9">
    <source>
        <dbReference type="EMBL" id="KAF7843095.1"/>
    </source>
</evidence>
<dbReference type="GO" id="GO:0005524">
    <property type="term" value="F:ATP binding"/>
    <property type="evidence" value="ECO:0007669"/>
    <property type="project" value="InterPro"/>
</dbReference>
<dbReference type="Proteomes" id="UP000634136">
    <property type="component" value="Unassembled WGS sequence"/>
</dbReference>
<proteinExistence type="inferred from homology"/>
<dbReference type="InterPro" id="IPR027417">
    <property type="entry name" value="P-loop_NTPase"/>
</dbReference>
<gene>
    <name evidence="9" type="ORF">G2W53_005393</name>
</gene>
<evidence type="ECO:0000256" key="1">
    <source>
        <dbReference type="ARBA" id="ARBA00004123"/>
    </source>
</evidence>
<dbReference type="GO" id="GO:0004527">
    <property type="term" value="F:exonuclease activity"/>
    <property type="evidence" value="ECO:0007669"/>
    <property type="project" value="UniProtKB-KW"/>
</dbReference>
<dbReference type="SUPFAM" id="SSF52540">
    <property type="entry name" value="P-loop containing nucleoside triphosphate hydrolases"/>
    <property type="match status" value="1"/>
</dbReference>
<dbReference type="GO" id="GO:0071028">
    <property type="term" value="P:nuclear mRNA surveillance"/>
    <property type="evidence" value="ECO:0007669"/>
    <property type="project" value="TreeGrafter"/>
</dbReference>
<dbReference type="GO" id="GO:0005730">
    <property type="term" value="C:nucleolus"/>
    <property type="evidence" value="ECO:0007669"/>
    <property type="project" value="TreeGrafter"/>
</dbReference>
<feature type="domain" description="DEAD/DEAH-box helicase" evidence="7">
    <location>
        <begin position="198"/>
        <end position="244"/>
    </location>
</feature>
<keyword evidence="9" id="KW-0540">Nuclease</keyword>
<evidence type="ECO:0000256" key="2">
    <source>
        <dbReference type="ARBA" id="ARBA00006678"/>
    </source>
</evidence>
<dbReference type="SUPFAM" id="SSF54211">
    <property type="entry name" value="Ribosomal protein S5 domain 2-like"/>
    <property type="match status" value="1"/>
</dbReference>
<name>A0A834XEP7_9FABA</name>
<dbReference type="GO" id="GO:0003723">
    <property type="term" value="F:RNA binding"/>
    <property type="evidence" value="ECO:0007669"/>
    <property type="project" value="TreeGrafter"/>
</dbReference>
<dbReference type="SUPFAM" id="SSF55666">
    <property type="entry name" value="Ribonuclease PH domain 2-like"/>
    <property type="match status" value="1"/>
</dbReference>
<dbReference type="OrthoDB" id="27298at2759"/>
<feature type="compositionally biased region" description="Polar residues" evidence="6">
    <location>
        <begin position="579"/>
        <end position="589"/>
    </location>
</feature>
<evidence type="ECO:0000256" key="3">
    <source>
        <dbReference type="ARBA" id="ARBA00022552"/>
    </source>
</evidence>
<dbReference type="Pfam" id="PF01138">
    <property type="entry name" value="RNase_PH"/>
    <property type="match status" value="1"/>
</dbReference>
<accession>A0A834XEP7</accession>
<comment type="similarity">
    <text evidence="2">Belongs to the RNase PH family.</text>
</comment>
<dbReference type="GO" id="GO:0006364">
    <property type="term" value="P:rRNA processing"/>
    <property type="evidence" value="ECO:0007669"/>
    <property type="project" value="UniProtKB-KW"/>
</dbReference>
<keyword evidence="10" id="KW-1185">Reference proteome</keyword>
<evidence type="ECO:0000256" key="5">
    <source>
        <dbReference type="ARBA" id="ARBA00023242"/>
    </source>
</evidence>
<dbReference type="GO" id="GO:0034475">
    <property type="term" value="P:U4 snRNA 3'-end processing"/>
    <property type="evidence" value="ECO:0007669"/>
    <property type="project" value="TreeGrafter"/>
</dbReference>
<dbReference type="EMBL" id="JAAIUW010000002">
    <property type="protein sequence ID" value="KAF7843095.1"/>
    <property type="molecule type" value="Genomic_DNA"/>
</dbReference>
<dbReference type="PANTHER" id="PTHR11953">
    <property type="entry name" value="EXOSOME COMPLEX COMPONENT"/>
    <property type="match status" value="1"/>
</dbReference>
<evidence type="ECO:0000259" key="7">
    <source>
        <dbReference type="Pfam" id="PF00270"/>
    </source>
</evidence>
<dbReference type="InterPro" id="IPR036345">
    <property type="entry name" value="ExoRNase_PH_dom2_sf"/>
</dbReference>
<keyword evidence="9" id="KW-0269">Exonuclease</keyword>
<dbReference type="InterPro" id="IPR027408">
    <property type="entry name" value="PNPase/RNase_PH_dom_sf"/>
</dbReference>